<dbReference type="Gene3D" id="3.40.1490.10">
    <property type="entry name" value="Bit1"/>
    <property type="match status" value="1"/>
</dbReference>
<dbReference type="InterPro" id="IPR042237">
    <property type="entry name" value="PTRHD1"/>
</dbReference>
<keyword evidence="2" id="KW-0378">Hydrolase</keyword>
<dbReference type="InterPro" id="IPR002833">
    <property type="entry name" value="PTH2"/>
</dbReference>
<name>A0ABP0UP70_9BRYO</name>
<dbReference type="Pfam" id="PF01981">
    <property type="entry name" value="PTH2"/>
    <property type="match status" value="1"/>
</dbReference>
<gene>
    <name evidence="4" type="ORF">CSSPTR1EN2_LOCUS18311</name>
</gene>
<keyword evidence="5" id="KW-1185">Reference proteome</keyword>
<dbReference type="SUPFAM" id="SSF102462">
    <property type="entry name" value="Peptidyl-tRNA hydrolase II"/>
    <property type="match status" value="1"/>
</dbReference>
<dbReference type="PANTHER" id="PTHR46194">
    <property type="entry name" value="PEPTIDYL-TRNA HYDROLASE PTRHD1-RELATED"/>
    <property type="match status" value="1"/>
</dbReference>
<sequence>MNSSLLHPSQRSSSPAEVVFRKLLKPLVDSHFSAPVSCLTYCLASCAVPSSKQSTPPALPIPLSKACLRRTTCTPRLAYSLFSTCRSSPLCQSPFKNTVALSRSMDSLSVVDEHAKEQDKTQDQSARGAAQQQDFIVQYIVLRKDLVDTLKWPLGSVISQACHAAVAAIWLHQQDSMTAKYCSPENLDHMTKVTLEVKGEIQLQNLSKKLEAAGIAHKLWIEQPEDIPTCLATKPYPKSEVSAHFKNLKLCK</sequence>
<reference evidence="4" key="1">
    <citation type="submission" date="2024-02" db="EMBL/GenBank/DDBJ databases">
        <authorList>
            <consortium name="ELIXIR-Norway"/>
            <consortium name="Elixir Norway"/>
        </authorList>
    </citation>
    <scope>NUCLEOTIDE SEQUENCE</scope>
</reference>
<dbReference type="CDD" id="cd02429">
    <property type="entry name" value="PTH2_like"/>
    <property type="match status" value="1"/>
</dbReference>
<dbReference type="PANTHER" id="PTHR46194:SF1">
    <property type="entry name" value="PEPTIDYL-TRNA HYDROLASE PTRHD1-RELATED"/>
    <property type="match status" value="1"/>
</dbReference>
<protein>
    <recommendedName>
        <fullName evidence="1">peptidyl-tRNA hydrolase</fullName>
        <ecNumber evidence="1">3.1.1.29</ecNumber>
    </recommendedName>
</protein>
<proteinExistence type="predicted"/>
<accession>A0ABP0UP70</accession>
<evidence type="ECO:0000256" key="1">
    <source>
        <dbReference type="ARBA" id="ARBA00013260"/>
    </source>
</evidence>
<dbReference type="InterPro" id="IPR023476">
    <property type="entry name" value="Pep_tRNA_hydro_II_dom_sf"/>
</dbReference>
<evidence type="ECO:0000313" key="4">
    <source>
        <dbReference type="EMBL" id="CAK9226582.1"/>
    </source>
</evidence>
<comment type="catalytic activity">
    <reaction evidence="3">
        <text>an N-acyl-L-alpha-aminoacyl-tRNA + H2O = an N-acyl-L-amino acid + a tRNA + H(+)</text>
        <dbReference type="Rhea" id="RHEA:54448"/>
        <dbReference type="Rhea" id="RHEA-COMP:10123"/>
        <dbReference type="Rhea" id="RHEA-COMP:13883"/>
        <dbReference type="ChEBI" id="CHEBI:15377"/>
        <dbReference type="ChEBI" id="CHEBI:15378"/>
        <dbReference type="ChEBI" id="CHEBI:59874"/>
        <dbReference type="ChEBI" id="CHEBI:78442"/>
        <dbReference type="ChEBI" id="CHEBI:138191"/>
        <dbReference type="EC" id="3.1.1.29"/>
    </reaction>
</comment>
<evidence type="ECO:0000313" key="5">
    <source>
        <dbReference type="Proteomes" id="UP001497512"/>
    </source>
</evidence>
<organism evidence="4 5">
    <name type="scientific">Sphagnum troendelagicum</name>
    <dbReference type="NCBI Taxonomy" id="128251"/>
    <lineage>
        <taxon>Eukaryota</taxon>
        <taxon>Viridiplantae</taxon>
        <taxon>Streptophyta</taxon>
        <taxon>Embryophyta</taxon>
        <taxon>Bryophyta</taxon>
        <taxon>Sphagnophytina</taxon>
        <taxon>Sphagnopsida</taxon>
        <taxon>Sphagnales</taxon>
        <taxon>Sphagnaceae</taxon>
        <taxon>Sphagnum</taxon>
    </lineage>
</organism>
<dbReference type="EMBL" id="OZ019897">
    <property type="protein sequence ID" value="CAK9226582.1"/>
    <property type="molecule type" value="Genomic_DNA"/>
</dbReference>
<dbReference type="Proteomes" id="UP001497512">
    <property type="component" value="Chromosome 5"/>
</dbReference>
<evidence type="ECO:0000256" key="2">
    <source>
        <dbReference type="ARBA" id="ARBA00022801"/>
    </source>
</evidence>
<dbReference type="EC" id="3.1.1.29" evidence="1"/>
<evidence type="ECO:0000256" key="3">
    <source>
        <dbReference type="ARBA" id="ARBA00048707"/>
    </source>
</evidence>